<evidence type="ECO:0008006" key="5">
    <source>
        <dbReference type="Google" id="ProtNLM"/>
    </source>
</evidence>
<dbReference type="Proteomes" id="UP001221898">
    <property type="component" value="Unassembled WGS sequence"/>
</dbReference>
<feature type="coiled-coil region" evidence="1">
    <location>
        <begin position="851"/>
        <end position="934"/>
    </location>
</feature>
<feature type="region of interest" description="Disordered" evidence="2">
    <location>
        <begin position="1227"/>
        <end position="1375"/>
    </location>
</feature>
<feature type="region of interest" description="Disordered" evidence="2">
    <location>
        <begin position="108"/>
        <end position="148"/>
    </location>
</feature>
<feature type="compositionally biased region" description="Basic and acidic residues" evidence="2">
    <location>
        <begin position="1363"/>
        <end position="1375"/>
    </location>
</feature>
<feature type="compositionally biased region" description="Basic and acidic residues" evidence="2">
    <location>
        <begin position="1233"/>
        <end position="1279"/>
    </location>
</feature>
<comment type="caution">
    <text evidence="3">The sequence shown here is derived from an EMBL/GenBank/DDBJ whole genome shotgun (WGS) entry which is preliminary data.</text>
</comment>
<feature type="region of interest" description="Disordered" evidence="2">
    <location>
        <begin position="1184"/>
        <end position="1204"/>
    </location>
</feature>
<proteinExistence type="predicted"/>
<feature type="coiled-coil region" evidence="1">
    <location>
        <begin position="433"/>
        <end position="460"/>
    </location>
</feature>
<name>A0AAD7RVG2_9TELE</name>
<dbReference type="EMBL" id="JAINUG010000162">
    <property type="protein sequence ID" value="KAJ8391099.1"/>
    <property type="molecule type" value="Genomic_DNA"/>
</dbReference>
<gene>
    <name evidence="3" type="ORF">AAFF_G00097200</name>
</gene>
<protein>
    <recommendedName>
        <fullName evidence="5">Golgin B1</fullName>
    </recommendedName>
</protein>
<feature type="compositionally biased region" description="Basic and acidic residues" evidence="2">
    <location>
        <begin position="1645"/>
        <end position="1662"/>
    </location>
</feature>
<feature type="compositionally biased region" description="Basic and acidic residues" evidence="2">
    <location>
        <begin position="57"/>
        <end position="73"/>
    </location>
</feature>
<dbReference type="PANTHER" id="PTHR18887">
    <property type="entry name" value="GOLGI-ASSOCIATED PROTEIN GCP360-RELATED"/>
    <property type="match status" value="1"/>
</dbReference>
<feature type="compositionally biased region" description="Polar residues" evidence="2">
    <location>
        <begin position="128"/>
        <end position="142"/>
    </location>
</feature>
<feature type="region of interest" description="Disordered" evidence="2">
    <location>
        <begin position="586"/>
        <end position="622"/>
    </location>
</feature>
<feature type="compositionally biased region" description="Basic and acidic residues" evidence="2">
    <location>
        <begin position="1287"/>
        <end position="1299"/>
    </location>
</feature>
<accession>A0AAD7RVG2</accession>
<dbReference type="GO" id="GO:0005793">
    <property type="term" value="C:endoplasmic reticulum-Golgi intermediate compartment"/>
    <property type="evidence" value="ECO:0007669"/>
    <property type="project" value="TreeGrafter"/>
</dbReference>
<feature type="region of interest" description="Disordered" evidence="2">
    <location>
        <begin position="1640"/>
        <end position="1662"/>
    </location>
</feature>
<feature type="compositionally biased region" description="Basic and acidic residues" evidence="2">
    <location>
        <begin position="1942"/>
        <end position="1983"/>
    </location>
</feature>
<dbReference type="PANTHER" id="PTHR18887:SF2">
    <property type="entry name" value="GOLGIN SUBFAMILY B MEMBER 1"/>
    <property type="match status" value="1"/>
</dbReference>
<feature type="coiled-coil region" evidence="1">
    <location>
        <begin position="290"/>
        <end position="373"/>
    </location>
</feature>
<dbReference type="InterPro" id="IPR026202">
    <property type="entry name" value="GOLGB1"/>
</dbReference>
<dbReference type="GO" id="GO:0016020">
    <property type="term" value="C:membrane"/>
    <property type="evidence" value="ECO:0007669"/>
    <property type="project" value="TreeGrafter"/>
</dbReference>
<feature type="compositionally biased region" description="Polar residues" evidence="2">
    <location>
        <begin position="1300"/>
        <end position="1311"/>
    </location>
</feature>
<feature type="compositionally biased region" description="Polar residues" evidence="2">
    <location>
        <begin position="200"/>
        <end position="212"/>
    </location>
</feature>
<feature type="region of interest" description="Disordered" evidence="2">
    <location>
        <begin position="1930"/>
        <end position="1983"/>
    </location>
</feature>
<feature type="compositionally biased region" description="Basic and acidic residues" evidence="2">
    <location>
        <begin position="683"/>
        <end position="692"/>
    </location>
</feature>
<feature type="compositionally biased region" description="Low complexity" evidence="2">
    <location>
        <begin position="1320"/>
        <end position="1333"/>
    </location>
</feature>
<feature type="compositionally biased region" description="Basic and acidic residues" evidence="2">
    <location>
        <begin position="772"/>
        <end position="805"/>
    </location>
</feature>
<evidence type="ECO:0000313" key="4">
    <source>
        <dbReference type="Proteomes" id="UP001221898"/>
    </source>
</evidence>
<sequence>MEALQGELNRSTAEGEESVARIRQLEQQIRSLKDAGHSLAVMVTDPLLVDPTAAEKGIVKQEPEAETHTEKELGQGCDPNSEHSPGQARMLALEQQLVQKEEDLAALRTQFSFAEEQSLGSKDPPGGSTAQSQEGTAGTRDSVSVLIDITEETEAEVTLVAGDSSFLSDAADKEGSAELISLQPESPVEREAKGAASDEMVTSSDSDAAPNSWTLLEAVNQEGGQEWPSLLQDFGQLHLQSWEEAGTEQCTPTVSSVQAESSSVVIRESVEVHVTQQGGILHGVDAAPSQAFAQLLAEELQKRYSELLAELQSLREAALNSQSRAEGLEEELRDLAAAKEEAEARALEQEEALKAATEELQEVQLRSSAMESQTIEGRILEEQLASLSTEARTKDQKINALQVDLDKVQCCLSEQEGQARMLSTMLEEKGLVSTELEQRLSDAEARLQEASQTIANTEVALRERTTEVLELQLHLSQKNQEMVELGEDLTAKLHQAGEEKLLISSEVKKLKEQMVDLEKVWEEGQKVKREGCAEEGEELVSLRKANEDLSAQITTMKKEGEQIKRKLQAALVQRKELLRKVGEFEKEVEKRKEQDGEAEEKSNTEVPDAERDKERDRMQEEMIRLEAALEEARQTLKAKEEVQEMLEQRVAQQDQALTEALAGNQRQNEEAENTQSLIPDEEQAQREADEKAALQSQVTSVEAECETLKKKLQEAQDNRRDTIRKAKEKDRHMREQLKQQKEEHNKLLEQFEEQGREKNRLLGQLNELEELQTQKEEASTEREVKEEDEKEKEAVPATEKLERPGGDWGQEDWVDFATPEPEPVQEKEEVFPTNEHPPLLTAAVTPEGSALKALQEEMEVEQVARQELERRLEESQVCLSLKETELLEMSKELQALKEKERQIDVLSGEMEALREKWQQAETQAEALRAEIEAQGSSTGPDSPVSLLQAEVEEFKQFLSSKNEEIMELSRQLGEHNSLLQAVQETVSEKDQLIATLKEGLKAEQERSQRLEAEVPQQEEEKAADSAKLQQLQRKLQAALISRKEVLKESKMLKEELASVQMLKAELQQRLEVGEAELEKLRAEREKLIEEVDRALLENQSLGASCESFKLAMEGVLKEKETCEREASYAKEQAALTCCELEEKVQGMKEEYETLLSSYENVSDEAERVRRVLEAARQERQELMTRARAHESARQQAERQAEEALKEVDTIKEKMRKFAKTKQQKIMDLEEENERLREAEERKGDGAERREHRRQKEELERAKEELETLKADLEAMRAQRDTLQQEAVELREQLSQEPEKTNTQPQITSPSPVTLVEEALVVQQSSTVLSQSNQEPHEDRSQDPEQNDQVEVPEDVAPEPDTAEETRKRKETETEAFKNILEQTQDKVREVEATLEAERESRREREVELIADLSSLEQRLREAEEREEGLRGEATRKGAQLEEIQARLEAEKDDLEERLMNQLAQLNGSIAGYQQEAADSRERLAELQREVERLERERAELEALAESEKERVGRLEEDKRQAQRERAEAEAEVGKHRELEQKLKSAQRGKEGSQSHARQLEELLREKQLEVRQMQRDCIQYQERISELDKESKALQLGRAEARRELGSARQEIAKTVEEMKKVEAELSVCKARLDNAQKEAGQARAEQRVSEDKALQRDTQSKVDAERTLDEVRMRLGAELKQVELRLEEAQRETEREEGVTRQARQLIEVREKQAQEMQCRLDESLARLAAFSRSMSSLQDDRDRVMDEARQWENRFHSTLQGKEADIREAETRARDLAEQLQKELAQKEELQLTQERLQKAEEAWRSKWEEADKRHRESQAALEKERGELTEALTQAESSLAQTRAQLASLEAEAEGLRHRAQALEEAVGELQRGAEEARLELRDREAEERRLGLSLEQLETDLRSSKTLTETLQVELGEKERREVELLGEKEQAVTQAAEEARREADGRAREAEKEVEERREEVRGLEERVRKAVEESSHSKARLDAFTKAMGSLQDDRDRVLTQYKQLEERHLQVMMEKDALIQEAAGRTTA</sequence>
<keyword evidence="4" id="KW-1185">Reference proteome</keyword>
<feature type="region of interest" description="Disordered" evidence="2">
    <location>
        <begin position="1501"/>
        <end position="1558"/>
    </location>
</feature>
<feature type="compositionally biased region" description="Basic and acidic residues" evidence="2">
    <location>
        <begin position="1004"/>
        <end position="1024"/>
    </location>
</feature>
<feature type="compositionally biased region" description="Acidic residues" evidence="2">
    <location>
        <begin position="1344"/>
        <end position="1362"/>
    </location>
</feature>
<feature type="region of interest" description="Disordered" evidence="2">
    <location>
        <begin position="54"/>
        <end position="87"/>
    </location>
</feature>
<keyword evidence="1" id="KW-0175">Coiled coil</keyword>
<feature type="region of interest" description="Disordered" evidence="2">
    <location>
        <begin position="657"/>
        <end position="841"/>
    </location>
</feature>
<evidence type="ECO:0000256" key="1">
    <source>
        <dbReference type="SAM" id="Coils"/>
    </source>
</evidence>
<feature type="region of interest" description="Disordered" evidence="2">
    <location>
        <begin position="1004"/>
        <end position="1025"/>
    </location>
</feature>
<organism evidence="3 4">
    <name type="scientific">Aldrovandia affinis</name>
    <dbReference type="NCBI Taxonomy" id="143900"/>
    <lineage>
        <taxon>Eukaryota</taxon>
        <taxon>Metazoa</taxon>
        <taxon>Chordata</taxon>
        <taxon>Craniata</taxon>
        <taxon>Vertebrata</taxon>
        <taxon>Euteleostomi</taxon>
        <taxon>Actinopterygii</taxon>
        <taxon>Neopterygii</taxon>
        <taxon>Teleostei</taxon>
        <taxon>Notacanthiformes</taxon>
        <taxon>Halosauridae</taxon>
        <taxon>Aldrovandia</taxon>
    </lineage>
</organism>
<feature type="region of interest" description="Disordered" evidence="2">
    <location>
        <begin position="171"/>
        <end position="212"/>
    </location>
</feature>
<feature type="compositionally biased region" description="Basic and acidic residues" evidence="2">
    <location>
        <begin position="706"/>
        <end position="760"/>
    </location>
</feature>
<feature type="coiled-coil region" evidence="1">
    <location>
        <begin position="8"/>
        <end position="35"/>
    </location>
</feature>
<dbReference type="GO" id="GO:0005801">
    <property type="term" value="C:cis-Golgi network"/>
    <property type="evidence" value="ECO:0007669"/>
    <property type="project" value="TreeGrafter"/>
</dbReference>
<reference evidence="3" key="1">
    <citation type="journal article" date="2023" name="Science">
        <title>Genome structures resolve the early diversification of teleost fishes.</title>
        <authorList>
            <person name="Parey E."/>
            <person name="Louis A."/>
            <person name="Montfort J."/>
            <person name="Bouchez O."/>
            <person name="Roques C."/>
            <person name="Iampietro C."/>
            <person name="Lluch J."/>
            <person name="Castinel A."/>
            <person name="Donnadieu C."/>
            <person name="Desvignes T."/>
            <person name="Floi Bucao C."/>
            <person name="Jouanno E."/>
            <person name="Wen M."/>
            <person name="Mejri S."/>
            <person name="Dirks R."/>
            <person name="Jansen H."/>
            <person name="Henkel C."/>
            <person name="Chen W.J."/>
            <person name="Zahm M."/>
            <person name="Cabau C."/>
            <person name="Klopp C."/>
            <person name="Thompson A.W."/>
            <person name="Robinson-Rechavi M."/>
            <person name="Braasch I."/>
            <person name="Lecointre G."/>
            <person name="Bobe J."/>
            <person name="Postlethwait J.H."/>
            <person name="Berthelot C."/>
            <person name="Roest Crollius H."/>
            <person name="Guiguen Y."/>
        </authorList>
    </citation>
    <scope>NUCLEOTIDE SEQUENCE</scope>
    <source>
        <strain evidence="3">NC1722</strain>
    </source>
</reference>
<evidence type="ECO:0000256" key="2">
    <source>
        <dbReference type="SAM" id="MobiDB-lite"/>
    </source>
</evidence>
<evidence type="ECO:0000313" key="3">
    <source>
        <dbReference type="EMBL" id="KAJ8391099.1"/>
    </source>
</evidence>